<evidence type="ECO:0000313" key="2">
    <source>
        <dbReference type="Proteomes" id="UP000500895"/>
    </source>
</evidence>
<accession>A0A6G9A4U9</accession>
<protein>
    <submittedName>
        <fullName evidence="1">Contact-dependent growth inhibition system immunity protein</fullName>
    </submittedName>
</protein>
<dbReference type="RefSeq" id="WP_334265866.1">
    <property type="nucleotide sequence ID" value="NZ_CP050066.2"/>
</dbReference>
<gene>
    <name evidence="1" type="ORF">HAV00_14915</name>
</gene>
<dbReference type="CDD" id="cd20691">
    <property type="entry name" value="CdiI_EC536-like"/>
    <property type="match status" value="1"/>
</dbReference>
<sequence>MFGIVENAMLSEPRTLEQIDGQDWGEPETAPTGMVARCLRLRRTPLKDFTVSDLRLMIGQQIGLRTLVPRALQLVSNEPLLEADFYPGDLLCALLHVDKAYWSDSSVELGQLVLIARAVMPRGGRIADECQSFLTEA</sequence>
<dbReference type="EMBL" id="CP050066">
    <property type="protein sequence ID" value="QIP07471.2"/>
    <property type="molecule type" value="Genomic_DNA"/>
</dbReference>
<organism evidence="1 2">
    <name type="scientific">Bradyrhizobium symbiodeficiens</name>
    <dbReference type="NCBI Taxonomy" id="1404367"/>
    <lineage>
        <taxon>Bacteria</taxon>
        <taxon>Pseudomonadati</taxon>
        <taxon>Pseudomonadota</taxon>
        <taxon>Alphaproteobacteria</taxon>
        <taxon>Hyphomicrobiales</taxon>
        <taxon>Nitrobacteraceae</taxon>
        <taxon>Bradyrhizobium</taxon>
    </lineage>
</organism>
<dbReference type="InterPro" id="IPR040547">
    <property type="entry name" value="CdiI"/>
</dbReference>
<name>A0A6G9A4U9_9BRAD</name>
<reference evidence="1 2" key="1">
    <citation type="journal article" date="2020" name="Int. J. Syst. Evol. Microbiol.">
        <title>Description and complete genome sequences of Bradyrhizobium symbiodeficiens sp. nov., a non-symbiotic bacterium associated with legumes native to Canada.</title>
        <authorList>
            <person name="Bromfield E.S.P."/>
            <person name="Cloutier S."/>
            <person name="Nguyen H.D.T."/>
        </authorList>
    </citation>
    <scope>NUCLEOTIDE SEQUENCE [LARGE SCALE GENOMIC DNA]</scope>
    <source>
        <strain evidence="1 2">101S1MB</strain>
    </source>
</reference>
<dbReference type="AlphaFoldDB" id="A0A6G9A4U9"/>
<evidence type="ECO:0000313" key="1">
    <source>
        <dbReference type="EMBL" id="QIP07471.2"/>
    </source>
</evidence>
<dbReference type="Proteomes" id="UP000500895">
    <property type="component" value="Chromosome"/>
</dbReference>
<dbReference type="Pfam" id="PF18616">
    <property type="entry name" value="CdiI_3"/>
    <property type="match status" value="1"/>
</dbReference>
<proteinExistence type="predicted"/>